<protein>
    <submittedName>
        <fullName evidence="1">Uncharacterized protein</fullName>
    </submittedName>
</protein>
<dbReference type="AlphaFoldDB" id="A0A087HAF2"/>
<keyword evidence="2" id="KW-1185">Reference proteome</keyword>
<organism evidence="1 2">
    <name type="scientific">Arabis alpina</name>
    <name type="common">Alpine rock-cress</name>
    <dbReference type="NCBI Taxonomy" id="50452"/>
    <lineage>
        <taxon>Eukaryota</taxon>
        <taxon>Viridiplantae</taxon>
        <taxon>Streptophyta</taxon>
        <taxon>Embryophyta</taxon>
        <taxon>Tracheophyta</taxon>
        <taxon>Spermatophyta</taxon>
        <taxon>Magnoliopsida</taxon>
        <taxon>eudicotyledons</taxon>
        <taxon>Gunneridae</taxon>
        <taxon>Pentapetalae</taxon>
        <taxon>rosids</taxon>
        <taxon>malvids</taxon>
        <taxon>Brassicales</taxon>
        <taxon>Brassicaceae</taxon>
        <taxon>Arabideae</taxon>
        <taxon>Arabis</taxon>
    </lineage>
</organism>
<dbReference type="Gramene" id="KFK39104">
    <property type="protein sequence ID" value="KFK39104"/>
    <property type="gene ID" value="AALP_AA3G201400"/>
</dbReference>
<proteinExistence type="predicted"/>
<gene>
    <name evidence="1" type="ordered locus">AALP_Aa3g201400</name>
</gene>
<sequence length="52" mass="5764">MIMSSSRDILISSSNPSINQSSIKLEAYFQSGQKGHMFIVGNVSCKPRRFNA</sequence>
<evidence type="ECO:0000313" key="2">
    <source>
        <dbReference type="Proteomes" id="UP000029120"/>
    </source>
</evidence>
<dbReference type="Proteomes" id="UP000029120">
    <property type="component" value="Chromosome 3"/>
</dbReference>
<evidence type="ECO:0000313" key="1">
    <source>
        <dbReference type="EMBL" id="KFK39104.1"/>
    </source>
</evidence>
<name>A0A087HAF2_ARAAL</name>
<accession>A0A087HAF2</accession>
<reference evidence="2" key="1">
    <citation type="journal article" date="2015" name="Nat. Plants">
        <title>Genome expansion of Arabis alpina linked with retrotransposition and reduced symmetric DNA methylation.</title>
        <authorList>
            <person name="Willing E.M."/>
            <person name="Rawat V."/>
            <person name="Mandakova T."/>
            <person name="Maumus F."/>
            <person name="James G.V."/>
            <person name="Nordstroem K.J."/>
            <person name="Becker C."/>
            <person name="Warthmann N."/>
            <person name="Chica C."/>
            <person name="Szarzynska B."/>
            <person name="Zytnicki M."/>
            <person name="Albani M.C."/>
            <person name="Kiefer C."/>
            <person name="Bergonzi S."/>
            <person name="Castaings L."/>
            <person name="Mateos J.L."/>
            <person name="Berns M.C."/>
            <person name="Bujdoso N."/>
            <person name="Piofczyk T."/>
            <person name="de Lorenzo L."/>
            <person name="Barrero-Sicilia C."/>
            <person name="Mateos I."/>
            <person name="Piednoel M."/>
            <person name="Hagmann J."/>
            <person name="Chen-Min-Tao R."/>
            <person name="Iglesias-Fernandez R."/>
            <person name="Schuster S.C."/>
            <person name="Alonso-Blanco C."/>
            <person name="Roudier F."/>
            <person name="Carbonero P."/>
            <person name="Paz-Ares J."/>
            <person name="Davis S.J."/>
            <person name="Pecinka A."/>
            <person name="Quesneville H."/>
            <person name="Colot V."/>
            <person name="Lysak M.A."/>
            <person name="Weigel D."/>
            <person name="Coupland G."/>
            <person name="Schneeberger K."/>
        </authorList>
    </citation>
    <scope>NUCLEOTIDE SEQUENCE [LARGE SCALE GENOMIC DNA]</scope>
    <source>
        <strain evidence="2">cv. Pajares</strain>
    </source>
</reference>
<dbReference type="EMBL" id="CM002871">
    <property type="protein sequence ID" value="KFK39104.1"/>
    <property type="molecule type" value="Genomic_DNA"/>
</dbReference>